<evidence type="ECO:0000313" key="5">
    <source>
        <dbReference type="EMBL" id="AIC27255.1"/>
    </source>
</evidence>
<evidence type="ECO:0000259" key="4">
    <source>
        <dbReference type="PROSITE" id="PS01124"/>
    </source>
</evidence>
<dbReference type="OrthoDB" id="8442171at2"/>
<dbReference type="PRINTS" id="PR00032">
    <property type="entry name" value="HTHARAC"/>
</dbReference>
<dbReference type="KEGG" id="rei:IE4771_CH02146"/>
<dbReference type="PROSITE" id="PS00041">
    <property type="entry name" value="HTH_ARAC_FAMILY_1"/>
    <property type="match status" value="1"/>
</dbReference>
<proteinExistence type="predicted"/>
<dbReference type="SUPFAM" id="SSF46689">
    <property type="entry name" value="Homeodomain-like"/>
    <property type="match status" value="2"/>
</dbReference>
<organism evidence="5 6">
    <name type="scientific">Rhizobium etli bv. mimosae str. IE4771</name>
    <dbReference type="NCBI Taxonomy" id="1432050"/>
    <lineage>
        <taxon>Bacteria</taxon>
        <taxon>Pseudomonadati</taxon>
        <taxon>Pseudomonadota</taxon>
        <taxon>Alphaproteobacteria</taxon>
        <taxon>Hyphomicrobiales</taxon>
        <taxon>Rhizobiaceae</taxon>
        <taxon>Rhizobium/Agrobacterium group</taxon>
        <taxon>Rhizobium</taxon>
    </lineage>
</organism>
<dbReference type="InterPro" id="IPR050204">
    <property type="entry name" value="AraC_XylS_family_regulators"/>
</dbReference>
<keyword evidence="2" id="KW-0238">DNA-binding</keyword>
<gene>
    <name evidence="5" type="ORF">IE4771_CH02146</name>
</gene>
<dbReference type="SMART" id="SM00342">
    <property type="entry name" value="HTH_ARAC"/>
    <property type="match status" value="1"/>
</dbReference>
<dbReference type="InterPro" id="IPR018060">
    <property type="entry name" value="HTH_AraC"/>
</dbReference>
<dbReference type="HOGENOM" id="CLU_000445_88_4_5"/>
<dbReference type="RefSeq" id="WP_038688818.1">
    <property type="nucleotide sequence ID" value="NZ_CP006986.1"/>
</dbReference>
<evidence type="ECO:0000256" key="3">
    <source>
        <dbReference type="ARBA" id="ARBA00023163"/>
    </source>
</evidence>
<dbReference type="GO" id="GO:0003700">
    <property type="term" value="F:DNA-binding transcription factor activity"/>
    <property type="evidence" value="ECO:0007669"/>
    <property type="project" value="InterPro"/>
</dbReference>
<dbReference type="InterPro" id="IPR009057">
    <property type="entry name" value="Homeodomain-like_sf"/>
</dbReference>
<dbReference type="GO" id="GO:0043565">
    <property type="term" value="F:sequence-specific DNA binding"/>
    <property type="evidence" value="ECO:0007669"/>
    <property type="project" value="InterPro"/>
</dbReference>
<reference evidence="5 6" key="1">
    <citation type="submission" date="2013-12" db="EMBL/GenBank/DDBJ databases">
        <title>Complete genome sequence of Rhizobium etli bv. mimosae IE4771.</title>
        <authorList>
            <person name="Bustos P."/>
            <person name="Santamaria R.I."/>
            <person name="Lozano L."/>
            <person name="Ormeno-Orrillo E."/>
            <person name="Rogel M.A."/>
            <person name="Romero D."/>
            <person name="Cevallos M.A."/>
            <person name="Martinez-Romero E."/>
            <person name="Gonzalez V."/>
        </authorList>
    </citation>
    <scope>NUCLEOTIDE SEQUENCE [LARGE SCALE GENOMIC DNA]</scope>
    <source>
        <strain evidence="5 6">IE4771</strain>
    </source>
</reference>
<dbReference type="AlphaFoldDB" id="A0A060I5R2"/>
<dbReference type="PANTHER" id="PTHR46796:SF6">
    <property type="entry name" value="ARAC SUBFAMILY"/>
    <property type="match status" value="1"/>
</dbReference>
<dbReference type="Proteomes" id="UP000027180">
    <property type="component" value="Chromosome"/>
</dbReference>
<protein>
    <submittedName>
        <fullName evidence="5">AraC family transcriptional regulator protein</fullName>
    </submittedName>
</protein>
<accession>A0A060I5R2</accession>
<evidence type="ECO:0000256" key="2">
    <source>
        <dbReference type="ARBA" id="ARBA00023125"/>
    </source>
</evidence>
<sequence>MTFVESQGDRKYRTSERVGGLVDCSSLQVELRHFDPGWQVDLTLECTEIAVLLSGQSKIRWTGDGHRREAIARPGVAWICPAGVHESGVEIVGTMPESLHIFLPPSLVGESALSNFDIDPAKVQLAYAGGVPDPTVLQIGQLFRGLLNRRLEPTDRLFLDGLQMALAAHLLGTYSSVRWQPAARAPTVDRKRLQRVFDFIEARIAAEISLDDLAAEACLSPFHFARMFRKATGLTPHRYVTERRIEAAKEKLRLARSSLVEIALDTGFGSQANFTRVFRKMTGLTPGQYRALITG</sequence>
<dbReference type="EMBL" id="CP006986">
    <property type="protein sequence ID" value="AIC27255.1"/>
    <property type="molecule type" value="Genomic_DNA"/>
</dbReference>
<feature type="domain" description="HTH araC/xylS-type" evidence="4">
    <location>
        <begin position="194"/>
        <end position="292"/>
    </location>
</feature>
<dbReference type="PANTHER" id="PTHR46796">
    <property type="entry name" value="HTH-TYPE TRANSCRIPTIONAL ACTIVATOR RHAS-RELATED"/>
    <property type="match status" value="1"/>
</dbReference>
<keyword evidence="1" id="KW-0805">Transcription regulation</keyword>
<keyword evidence="3" id="KW-0804">Transcription</keyword>
<evidence type="ECO:0000313" key="6">
    <source>
        <dbReference type="Proteomes" id="UP000027180"/>
    </source>
</evidence>
<evidence type="ECO:0000256" key="1">
    <source>
        <dbReference type="ARBA" id="ARBA00023015"/>
    </source>
</evidence>
<dbReference type="Gene3D" id="1.10.10.60">
    <property type="entry name" value="Homeodomain-like"/>
    <property type="match status" value="2"/>
</dbReference>
<dbReference type="PROSITE" id="PS01124">
    <property type="entry name" value="HTH_ARAC_FAMILY_2"/>
    <property type="match status" value="1"/>
</dbReference>
<name>A0A060I5R2_RHIET</name>
<dbReference type="Pfam" id="PF12833">
    <property type="entry name" value="HTH_18"/>
    <property type="match status" value="1"/>
</dbReference>
<dbReference type="InterPro" id="IPR018062">
    <property type="entry name" value="HTH_AraC-typ_CS"/>
</dbReference>
<dbReference type="InterPro" id="IPR020449">
    <property type="entry name" value="Tscrpt_reg_AraC-type_HTH"/>
</dbReference>